<organism evidence="1 2">
    <name type="scientific">Saprospira grandis (strain Lewin)</name>
    <dbReference type="NCBI Taxonomy" id="984262"/>
    <lineage>
        <taxon>Bacteria</taxon>
        <taxon>Pseudomonadati</taxon>
        <taxon>Bacteroidota</taxon>
        <taxon>Saprospiria</taxon>
        <taxon>Saprospirales</taxon>
        <taxon>Saprospiraceae</taxon>
        <taxon>Saprospira</taxon>
    </lineage>
</organism>
<accession>H6L648</accession>
<dbReference type="EMBL" id="CP002831">
    <property type="protein sequence ID" value="AFC22949.1"/>
    <property type="molecule type" value="Genomic_DNA"/>
</dbReference>
<name>H6L648_SAPGL</name>
<sequence>MAIKQFYRKFSDKKQLLLFLPHKFHSNPRAKALG</sequence>
<keyword evidence="2" id="KW-1185">Reference proteome</keyword>
<proteinExistence type="predicted"/>
<dbReference type="HOGENOM" id="CLU_3375908_0_0_10"/>
<evidence type="ECO:0000313" key="1">
    <source>
        <dbReference type="EMBL" id="AFC22949.1"/>
    </source>
</evidence>
<protein>
    <submittedName>
        <fullName evidence="1">Uncharacterized protein</fullName>
    </submittedName>
</protein>
<gene>
    <name evidence="1" type="ordered locus">SGRA_0208</name>
</gene>
<evidence type="ECO:0000313" key="2">
    <source>
        <dbReference type="Proteomes" id="UP000007519"/>
    </source>
</evidence>
<reference evidence="1 2" key="1">
    <citation type="journal article" date="2012" name="Stand. Genomic Sci.">
        <title>Complete genome sequencing and analysis of Saprospira grandis str. Lewin, a predatory marine bacterium.</title>
        <authorList>
            <person name="Saw J.H."/>
            <person name="Yuryev A."/>
            <person name="Kanbe M."/>
            <person name="Hou S."/>
            <person name="Young A.G."/>
            <person name="Aizawa S."/>
            <person name="Alam M."/>
        </authorList>
    </citation>
    <scope>NUCLEOTIDE SEQUENCE [LARGE SCALE GENOMIC DNA]</scope>
    <source>
        <strain evidence="1 2">Lewin</strain>
    </source>
</reference>
<dbReference type="KEGG" id="sgn:SGRA_0208"/>
<dbReference type="Proteomes" id="UP000007519">
    <property type="component" value="Chromosome"/>
</dbReference>
<dbReference type="AlphaFoldDB" id="H6L648"/>